<organism evidence="2">
    <name type="scientific">Heliothis virescens</name>
    <name type="common">Tobacco budworm moth</name>
    <dbReference type="NCBI Taxonomy" id="7102"/>
    <lineage>
        <taxon>Eukaryota</taxon>
        <taxon>Metazoa</taxon>
        <taxon>Ecdysozoa</taxon>
        <taxon>Arthropoda</taxon>
        <taxon>Hexapoda</taxon>
        <taxon>Insecta</taxon>
        <taxon>Pterygota</taxon>
        <taxon>Neoptera</taxon>
        <taxon>Endopterygota</taxon>
        <taxon>Lepidoptera</taxon>
        <taxon>Glossata</taxon>
        <taxon>Ditrysia</taxon>
        <taxon>Noctuoidea</taxon>
        <taxon>Noctuidae</taxon>
        <taxon>Heliothinae</taxon>
        <taxon>Heliothis</taxon>
    </lineage>
</organism>
<feature type="compositionally biased region" description="Basic and acidic residues" evidence="1">
    <location>
        <begin position="42"/>
        <end position="56"/>
    </location>
</feature>
<protein>
    <submittedName>
        <fullName evidence="2">Uncharacterized protein</fullName>
    </submittedName>
</protein>
<proteinExistence type="predicted"/>
<dbReference type="AlphaFoldDB" id="A0A2A4IWG1"/>
<accession>A0A2A4IWG1</accession>
<feature type="region of interest" description="Disordered" evidence="1">
    <location>
        <begin position="25"/>
        <end position="117"/>
    </location>
</feature>
<evidence type="ECO:0000256" key="1">
    <source>
        <dbReference type="SAM" id="MobiDB-lite"/>
    </source>
</evidence>
<gene>
    <name evidence="2" type="ORF">B5V51_11682</name>
</gene>
<reference evidence="2" key="1">
    <citation type="submission" date="2017-09" db="EMBL/GenBank/DDBJ databases">
        <title>Contemporary evolution of a Lepidopteran species, Heliothis virescens, in response to modern agricultural practices.</title>
        <authorList>
            <person name="Fritz M.L."/>
            <person name="Deyonke A.M."/>
            <person name="Papanicolaou A."/>
            <person name="Micinski S."/>
            <person name="Westbrook J."/>
            <person name="Gould F."/>
        </authorList>
    </citation>
    <scope>NUCLEOTIDE SEQUENCE [LARGE SCALE GENOMIC DNA]</scope>
    <source>
        <strain evidence="2">HvINT-</strain>
        <tissue evidence="2">Whole body</tissue>
    </source>
</reference>
<name>A0A2A4IWG1_HELVI</name>
<feature type="compositionally biased region" description="Polar residues" evidence="1">
    <location>
        <begin position="77"/>
        <end position="93"/>
    </location>
</feature>
<evidence type="ECO:0000313" key="2">
    <source>
        <dbReference type="EMBL" id="PCG63816.1"/>
    </source>
</evidence>
<comment type="caution">
    <text evidence="2">The sequence shown here is derived from an EMBL/GenBank/DDBJ whole genome shotgun (WGS) entry which is preliminary data.</text>
</comment>
<sequence>MTRKRLYDFEIEDALKLVMGISDDDLSENDLESDEEQECDPLTDRDSLTEFLREQRYGQQSEPTRKKRRVNVEPGKSISTAEPSTSLANQNHENVNEPGESHASNQTSESRARSESK</sequence>
<feature type="compositionally biased region" description="Acidic residues" evidence="1">
    <location>
        <begin position="25"/>
        <end position="41"/>
    </location>
</feature>
<dbReference type="EMBL" id="NWSH01005949">
    <property type="protein sequence ID" value="PCG63816.1"/>
    <property type="molecule type" value="Genomic_DNA"/>
</dbReference>